<gene>
    <name evidence="2" type="ORF">g.8450</name>
</gene>
<evidence type="ECO:0000313" key="2">
    <source>
        <dbReference type="EMBL" id="JAS94613.1"/>
    </source>
</evidence>
<dbReference type="InterPro" id="IPR027417">
    <property type="entry name" value="P-loop_NTPase"/>
</dbReference>
<accession>A0A1B6J667</accession>
<dbReference type="GO" id="GO:0005524">
    <property type="term" value="F:ATP binding"/>
    <property type="evidence" value="ECO:0007669"/>
    <property type="project" value="InterPro"/>
</dbReference>
<dbReference type="Pfam" id="PF01443">
    <property type="entry name" value="Viral_helicase1"/>
    <property type="match status" value="1"/>
</dbReference>
<dbReference type="AlphaFoldDB" id="A0A1B6J667"/>
<dbReference type="Gene3D" id="3.40.50.300">
    <property type="entry name" value="P-loop containing nucleotide triphosphate hydrolases"/>
    <property type="match status" value="1"/>
</dbReference>
<dbReference type="EMBL" id="GECU01013093">
    <property type="protein sequence ID" value="JAS94613.1"/>
    <property type="molecule type" value="Transcribed_RNA"/>
</dbReference>
<dbReference type="SUPFAM" id="SSF52540">
    <property type="entry name" value="P-loop containing nucleoside triphosphate hydrolases"/>
    <property type="match status" value="1"/>
</dbReference>
<proteinExistence type="predicted"/>
<sequence length="292" mass="33925">IRELLQVVLQYSSNAYLHRFRLYTQNKEIKKVIDDILDDTIDKNQRKIARLSPRTCEAIYSSWRTAQGSLPLPSTYTPPQPTTPNRNSFMHAAMQEQRELWKSKERNILTNLSSTYKEYNISHIHKEPLKLADFCEKTNNKYAIINLQTGEFLTNTATTKVYQFGFDGARFIHLTRNEQNKYKVASDNICINDNILTSDDTYILNDLRLYNSIKHINISTIPDIKLNLVQGVPGCGKTTVILKNYRDGDIVLFPTRDAALDFRKRFNNLHPNQEKTANDSFETRRQVCQAHY</sequence>
<organism evidence="2">
    <name type="scientific">Homalodisca liturata</name>
    <dbReference type="NCBI Taxonomy" id="320908"/>
    <lineage>
        <taxon>Eukaryota</taxon>
        <taxon>Metazoa</taxon>
        <taxon>Ecdysozoa</taxon>
        <taxon>Arthropoda</taxon>
        <taxon>Hexapoda</taxon>
        <taxon>Insecta</taxon>
        <taxon>Pterygota</taxon>
        <taxon>Neoptera</taxon>
        <taxon>Paraneoptera</taxon>
        <taxon>Hemiptera</taxon>
        <taxon>Auchenorrhyncha</taxon>
        <taxon>Membracoidea</taxon>
        <taxon>Cicadellidae</taxon>
        <taxon>Cicadellinae</taxon>
        <taxon>Proconiini</taxon>
        <taxon>Homalodisca</taxon>
    </lineage>
</organism>
<evidence type="ECO:0000259" key="1">
    <source>
        <dbReference type="Pfam" id="PF01443"/>
    </source>
</evidence>
<feature type="domain" description="(+)RNA virus helicase C-terminal" evidence="1">
    <location>
        <begin position="228"/>
        <end position="283"/>
    </location>
</feature>
<feature type="non-terminal residue" evidence="2">
    <location>
        <position position="1"/>
    </location>
</feature>
<protein>
    <recommendedName>
        <fullName evidence="1">(+)RNA virus helicase C-terminal domain-containing protein</fullName>
    </recommendedName>
</protein>
<dbReference type="InterPro" id="IPR027351">
    <property type="entry name" value="(+)RNA_virus_helicase_core_dom"/>
</dbReference>
<name>A0A1B6J667_9HEMI</name>
<reference evidence="2" key="1">
    <citation type="submission" date="2015-11" db="EMBL/GenBank/DDBJ databases">
        <title>De novo transcriptome assembly of four potential Pierce s Disease insect vectors from Arizona vineyards.</title>
        <authorList>
            <person name="Tassone E.E."/>
        </authorList>
    </citation>
    <scope>NUCLEOTIDE SEQUENCE</scope>
</reference>
<feature type="non-terminal residue" evidence="2">
    <location>
        <position position="292"/>
    </location>
</feature>